<keyword evidence="9" id="KW-1185">Reference proteome</keyword>
<dbReference type="Pfam" id="PF24552">
    <property type="entry name" value="Defensin"/>
    <property type="match status" value="1"/>
</dbReference>
<dbReference type="GO" id="GO:0050832">
    <property type="term" value="P:defense response to fungus"/>
    <property type="evidence" value="ECO:0007669"/>
    <property type="project" value="UniProtKB-KW"/>
</dbReference>
<evidence type="ECO:0000256" key="1">
    <source>
        <dbReference type="ARBA" id="ARBA00006722"/>
    </source>
</evidence>
<keyword evidence="3" id="KW-0295">Fungicide</keyword>
<gene>
    <name evidence="8" type="ORF">EUTSA_v10023016mg</name>
</gene>
<evidence type="ECO:0000256" key="6">
    <source>
        <dbReference type="SAM" id="SignalP"/>
    </source>
</evidence>
<dbReference type="AlphaFoldDB" id="V4M3W0"/>
<evidence type="ECO:0000256" key="2">
    <source>
        <dbReference type="ARBA" id="ARBA00022529"/>
    </source>
</evidence>
<dbReference type="Gramene" id="ESQ50909">
    <property type="protein sequence ID" value="ESQ50909"/>
    <property type="gene ID" value="EUTSA_v10023016mg"/>
</dbReference>
<comment type="similarity">
    <text evidence="1">Belongs to the DEFL family.</text>
</comment>
<organism evidence="8 9">
    <name type="scientific">Eutrema salsugineum</name>
    <name type="common">Saltwater cress</name>
    <name type="synonym">Sisymbrium salsugineum</name>
    <dbReference type="NCBI Taxonomy" id="72664"/>
    <lineage>
        <taxon>Eukaryota</taxon>
        <taxon>Viridiplantae</taxon>
        <taxon>Streptophyta</taxon>
        <taxon>Embryophyta</taxon>
        <taxon>Tracheophyta</taxon>
        <taxon>Spermatophyta</taxon>
        <taxon>Magnoliopsida</taxon>
        <taxon>eudicotyledons</taxon>
        <taxon>Gunneridae</taxon>
        <taxon>Pentapetalae</taxon>
        <taxon>rosids</taxon>
        <taxon>malvids</taxon>
        <taxon>Brassicales</taxon>
        <taxon>Brassicaceae</taxon>
        <taxon>Eutremeae</taxon>
        <taxon>Eutrema</taxon>
    </lineage>
</organism>
<dbReference type="KEGG" id="eus:EUTSA_v10023016mg"/>
<sequence length="79" mass="8563">MSYAKILAIFLLVVILDVSLYTQNAMASEIKATNGLKCFNKCTASYNMYECNVDCLSSGYAAGGCRSQSPSGPEYCCCY</sequence>
<feature type="signal peptide" evidence="6">
    <location>
        <begin position="1"/>
        <end position="27"/>
    </location>
</feature>
<keyword evidence="6" id="KW-0732">Signal</keyword>
<feature type="chain" id="PRO_5004724392" description="Defensin-like domain-containing protein" evidence="6">
    <location>
        <begin position="28"/>
        <end position="79"/>
    </location>
</feature>
<evidence type="ECO:0000256" key="4">
    <source>
        <dbReference type="ARBA" id="ARBA00022821"/>
    </source>
</evidence>
<dbReference type="InterPro" id="IPR056373">
    <property type="entry name" value="Defensin-like_dom"/>
</dbReference>
<evidence type="ECO:0000259" key="7">
    <source>
        <dbReference type="Pfam" id="PF24552"/>
    </source>
</evidence>
<dbReference type="OrthoDB" id="1060989at2759"/>
<proteinExistence type="inferred from homology"/>
<keyword evidence="5" id="KW-1015">Disulfide bond</keyword>
<evidence type="ECO:0000313" key="9">
    <source>
        <dbReference type="Proteomes" id="UP000030689"/>
    </source>
</evidence>
<accession>V4M3W0</accession>
<evidence type="ECO:0000256" key="3">
    <source>
        <dbReference type="ARBA" id="ARBA00022577"/>
    </source>
</evidence>
<evidence type="ECO:0000313" key="8">
    <source>
        <dbReference type="EMBL" id="ESQ50909.1"/>
    </source>
</evidence>
<feature type="domain" description="Defensin-like" evidence="7">
    <location>
        <begin position="37"/>
        <end position="79"/>
    </location>
</feature>
<name>V4M3W0_EUTSA</name>
<keyword evidence="2" id="KW-0929">Antimicrobial</keyword>
<dbReference type="EMBL" id="KI517392">
    <property type="protein sequence ID" value="ESQ50909.1"/>
    <property type="molecule type" value="Genomic_DNA"/>
</dbReference>
<dbReference type="Proteomes" id="UP000030689">
    <property type="component" value="Unassembled WGS sequence"/>
</dbReference>
<dbReference type="OMA" id="LEITCTM"/>
<protein>
    <recommendedName>
        <fullName evidence="7">Defensin-like domain-containing protein</fullName>
    </recommendedName>
</protein>
<keyword evidence="4" id="KW-0611">Plant defense</keyword>
<dbReference type="GO" id="GO:0031640">
    <property type="term" value="P:killing of cells of another organism"/>
    <property type="evidence" value="ECO:0007669"/>
    <property type="project" value="UniProtKB-KW"/>
</dbReference>
<dbReference type="STRING" id="72664.V4M3W0"/>
<reference evidence="8 9" key="1">
    <citation type="journal article" date="2013" name="Front. Plant Sci.">
        <title>The Reference Genome of the Halophytic Plant Eutrema salsugineum.</title>
        <authorList>
            <person name="Yang R."/>
            <person name="Jarvis D.E."/>
            <person name="Chen H."/>
            <person name="Beilstein M.A."/>
            <person name="Grimwood J."/>
            <person name="Jenkins J."/>
            <person name="Shu S."/>
            <person name="Prochnik S."/>
            <person name="Xin M."/>
            <person name="Ma C."/>
            <person name="Schmutz J."/>
            <person name="Wing R.A."/>
            <person name="Mitchell-Olds T."/>
            <person name="Schumaker K.S."/>
            <person name="Wang X."/>
        </authorList>
    </citation>
    <scope>NUCLEOTIDE SEQUENCE [LARGE SCALE GENOMIC DNA]</scope>
</reference>
<evidence type="ECO:0000256" key="5">
    <source>
        <dbReference type="ARBA" id="ARBA00023157"/>
    </source>
</evidence>